<dbReference type="SMART" id="SM00564">
    <property type="entry name" value="PQQ"/>
    <property type="match status" value="4"/>
</dbReference>
<dbReference type="PANTHER" id="PTHR34512:SF30">
    <property type="entry name" value="OUTER MEMBRANE PROTEIN ASSEMBLY FACTOR BAMB"/>
    <property type="match status" value="1"/>
</dbReference>
<proteinExistence type="predicted"/>
<dbReference type="AlphaFoldDB" id="A0A2Z2K8T0"/>
<dbReference type="KEGG" id="pdh:B9T62_13940"/>
<accession>A0A2Z2K8T0</accession>
<keyword evidence="1" id="KW-0732">Signal</keyword>
<dbReference type="PANTHER" id="PTHR34512">
    <property type="entry name" value="CELL SURFACE PROTEIN"/>
    <property type="match status" value="1"/>
</dbReference>
<reference evidence="3 4" key="1">
    <citation type="submission" date="2017-06" db="EMBL/GenBank/DDBJ databases">
        <title>Complete genome sequence of Paenibacillus donghaensis KCTC 13049T isolated from East Sea sediment, South Korea.</title>
        <authorList>
            <person name="Jung B.K."/>
            <person name="Hong S.-J."/>
            <person name="Shin J.-H."/>
        </authorList>
    </citation>
    <scope>NUCLEOTIDE SEQUENCE [LARGE SCALE GENOMIC DNA]</scope>
    <source>
        <strain evidence="3 4">KCTC 13049</strain>
    </source>
</reference>
<keyword evidence="4" id="KW-1185">Reference proteome</keyword>
<dbReference type="InterPro" id="IPR002372">
    <property type="entry name" value="PQQ_rpt_dom"/>
</dbReference>
<dbReference type="RefSeq" id="WP_087915781.1">
    <property type="nucleotide sequence ID" value="NZ_CP021780.1"/>
</dbReference>
<evidence type="ECO:0000259" key="2">
    <source>
        <dbReference type="Pfam" id="PF13360"/>
    </source>
</evidence>
<evidence type="ECO:0000313" key="4">
    <source>
        <dbReference type="Proteomes" id="UP000249890"/>
    </source>
</evidence>
<evidence type="ECO:0000256" key="1">
    <source>
        <dbReference type="SAM" id="SignalP"/>
    </source>
</evidence>
<dbReference type="EMBL" id="CP021780">
    <property type="protein sequence ID" value="ASA21774.1"/>
    <property type="molecule type" value="Genomic_DNA"/>
</dbReference>
<feature type="domain" description="Pyrrolo-quinoline quinone repeat" evidence="2">
    <location>
        <begin position="56"/>
        <end position="226"/>
    </location>
</feature>
<name>A0A2Z2K8T0_9BACL</name>
<dbReference type="Gene3D" id="2.130.10.10">
    <property type="entry name" value="YVTN repeat-like/Quinoprotein amine dehydrogenase"/>
    <property type="match status" value="1"/>
</dbReference>
<feature type="signal peptide" evidence="1">
    <location>
        <begin position="1"/>
        <end position="19"/>
    </location>
</feature>
<evidence type="ECO:0000313" key="3">
    <source>
        <dbReference type="EMBL" id="ASA21774.1"/>
    </source>
</evidence>
<feature type="chain" id="PRO_5039576650" description="Pyrrolo-quinoline quinone repeat domain-containing protein" evidence="1">
    <location>
        <begin position="20"/>
        <end position="446"/>
    </location>
</feature>
<dbReference type="InterPro" id="IPR011047">
    <property type="entry name" value="Quinoprotein_ADH-like_sf"/>
</dbReference>
<dbReference type="Pfam" id="PF13360">
    <property type="entry name" value="PQQ_2"/>
    <property type="match status" value="1"/>
</dbReference>
<dbReference type="InterPro" id="IPR018391">
    <property type="entry name" value="PQQ_b-propeller_rpt"/>
</dbReference>
<organism evidence="3 4">
    <name type="scientific">Paenibacillus donghaensis</name>
    <dbReference type="NCBI Taxonomy" id="414771"/>
    <lineage>
        <taxon>Bacteria</taxon>
        <taxon>Bacillati</taxon>
        <taxon>Bacillota</taxon>
        <taxon>Bacilli</taxon>
        <taxon>Bacillales</taxon>
        <taxon>Paenibacillaceae</taxon>
        <taxon>Paenibacillus</taxon>
    </lineage>
</organism>
<gene>
    <name evidence="3" type="ORF">B9T62_13940</name>
</gene>
<dbReference type="SUPFAM" id="SSF50998">
    <property type="entry name" value="Quinoprotein alcohol dehydrogenase-like"/>
    <property type="match status" value="1"/>
</dbReference>
<dbReference type="OrthoDB" id="9794322at2"/>
<protein>
    <recommendedName>
        <fullName evidence="2">Pyrrolo-quinoline quinone repeat domain-containing protein</fullName>
    </recommendedName>
</protein>
<dbReference type="InterPro" id="IPR015943">
    <property type="entry name" value="WD40/YVTN_repeat-like_dom_sf"/>
</dbReference>
<dbReference type="Proteomes" id="UP000249890">
    <property type="component" value="Chromosome"/>
</dbReference>
<sequence length="446" mass="47916">MTRSRTLLTTLLAASLVIAGTTVYSLQDNQTAAAPQATITPTSSPSVQQSPAKPLKLKWQAKTDGTGLYDAVTPATGELVYYSEHGNLQAAEITSGHVKWTYPKGTHPEIVTANSVICITSDGNLVKLDAWSGKLIWKVKVAQAPIEIGAHAYLEKNTIYVINESGGISAHNAVTGTEIWHNKSLPMYVSDYIGLKNGKLLVSSTVDNIRNQFFGLDPATGKVSWRIEGRYSLVSAANGKLMLRQQPEFVTPATDNTPVPGPLLTLVTLNIATGTISKPTDYEPLQDINGLNHVYTSFQGGYIYSTDSHVEDSVYELKRIKLAPSSGVPSKSYETFGSWVAGPVQGKAFFQKGTQLTAVNIADDSTVSVTTPNHSQVIKLTVIGQGLFAGYEDGSFVITHAANGSFLGALNTGASEYGEIWVEQETVLLQTDQGLFAFELPADLRS</sequence>